<dbReference type="RefSeq" id="WP_076528385.1">
    <property type="nucleotide sequence ID" value="NZ_CP067140.1"/>
</dbReference>
<reference evidence="3 5" key="2">
    <citation type="submission" date="2021-01" db="EMBL/GenBank/DDBJ databases">
        <title>Biogeographic distribution of Paracoccus.</title>
        <authorList>
            <person name="Hollensteiner J."/>
            <person name="Leineberger J."/>
            <person name="Brinkhoff T."/>
            <person name="Daniel R."/>
        </authorList>
    </citation>
    <scope>NUCLEOTIDE SEQUENCE [LARGE SCALE GENOMIC DNA]</scope>
    <source>
        <strain evidence="3 5">DSM 18447</strain>
    </source>
</reference>
<feature type="chain" id="PRO_5041324883" evidence="1">
    <location>
        <begin position="19"/>
        <end position="164"/>
    </location>
</feature>
<dbReference type="InterPro" id="IPR036182">
    <property type="entry name" value="PCuAC_sf"/>
</dbReference>
<evidence type="ECO:0000313" key="3">
    <source>
        <dbReference type="EMBL" id="WCR04807.1"/>
    </source>
</evidence>
<sequence>MLRTTLLTLIILSAPALAHDDHRHDQDEHEHVAEAAGIRAVHAWVNATAASEAMVYLDLENTSDEPVTLTSASTDIASSARIVGLSNSGGKLRFEPIQQMPIAPGTRMTFAPNELAIQLKGLTQRLEEHDTFPVTLNLAGPQLEIVVEVHSATAIQHSHMGHQH</sequence>
<dbReference type="PANTHER" id="PTHR36302">
    <property type="entry name" value="BLR7088 PROTEIN"/>
    <property type="match status" value="1"/>
</dbReference>
<feature type="signal peptide" evidence="1">
    <location>
        <begin position="1"/>
        <end position="18"/>
    </location>
</feature>
<dbReference type="Proteomes" id="UP001215549">
    <property type="component" value="Chromosome"/>
</dbReference>
<dbReference type="Pfam" id="PF04314">
    <property type="entry name" value="PCuAC"/>
    <property type="match status" value="1"/>
</dbReference>
<dbReference type="InterPro" id="IPR058248">
    <property type="entry name" value="Lxx211020-like"/>
</dbReference>
<accession>A0AA46A7F7</accession>
<name>A0AA46A7F7_9RHOB</name>
<dbReference type="AlphaFoldDB" id="A0AA46A7F7"/>
<dbReference type="PANTHER" id="PTHR36302:SF1">
    <property type="entry name" value="COPPER CHAPERONE PCU(A)C"/>
    <property type="match status" value="1"/>
</dbReference>
<gene>
    <name evidence="3" type="ORF">JHX88_08895</name>
    <name evidence="2" type="ORF">SAMN05421772_12217</name>
</gene>
<dbReference type="InterPro" id="IPR007410">
    <property type="entry name" value="LpqE-like"/>
</dbReference>
<reference evidence="2 4" key="1">
    <citation type="submission" date="2017-01" db="EMBL/GenBank/DDBJ databases">
        <authorList>
            <person name="Varghese N."/>
            <person name="Submissions S."/>
        </authorList>
    </citation>
    <scope>NUCLEOTIDE SEQUENCE [LARGE SCALE GENOMIC DNA]</scope>
    <source>
        <strain evidence="2 4">DSM 18447</strain>
    </source>
</reference>
<evidence type="ECO:0000256" key="1">
    <source>
        <dbReference type="SAM" id="SignalP"/>
    </source>
</evidence>
<evidence type="ECO:0000313" key="5">
    <source>
        <dbReference type="Proteomes" id="UP001215549"/>
    </source>
</evidence>
<keyword evidence="5" id="KW-1185">Reference proteome</keyword>
<organism evidence="2 4">
    <name type="scientific">Paracoccus saliphilus</name>
    <dbReference type="NCBI Taxonomy" id="405559"/>
    <lineage>
        <taxon>Bacteria</taxon>
        <taxon>Pseudomonadati</taxon>
        <taxon>Pseudomonadota</taxon>
        <taxon>Alphaproteobacteria</taxon>
        <taxon>Rhodobacterales</taxon>
        <taxon>Paracoccaceae</taxon>
        <taxon>Paracoccus</taxon>
    </lineage>
</organism>
<evidence type="ECO:0000313" key="4">
    <source>
        <dbReference type="Proteomes" id="UP000186216"/>
    </source>
</evidence>
<dbReference type="EMBL" id="FTOU01000022">
    <property type="protein sequence ID" value="SIT12843.1"/>
    <property type="molecule type" value="Genomic_DNA"/>
</dbReference>
<dbReference type="Proteomes" id="UP000186216">
    <property type="component" value="Unassembled WGS sequence"/>
</dbReference>
<proteinExistence type="predicted"/>
<dbReference type="EMBL" id="CP067140">
    <property type="protein sequence ID" value="WCR04807.1"/>
    <property type="molecule type" value="Genomic_DNA"/>
</dbReference>
<dbReference type="SUPFAM" id="SSF110087">
    <property type="entry name" value="DR1885-like metal-binding protein"/>
    <property type="match status" value="1"/>
</dbReference>
<evidence type="ECO:0000313" key="2">
    <source>
        <dbReference type="EMBL" id="SIT12843.1"/>
    </source>
</evidence>
<dbReference type="Gene3D" id="2.60.40.1890">
    <property type="entry name" value="PCu(A)C copper chaperone"/>
    <property type="match status" value="1"/>
</dbReference>
<keyword evidence="1" id="KW-0732">Signal</keyword>
<protein>
    <submittedName>
        <fullName evidence="3">Copper chaperone PCu(A)C</fullName>
    </submittedName>
</protein>